<dbReference type="Pfam" id="PF07714">
    <property type="entry name" value="PK_Tyr_Ser-Thr"/>
    <property type="match status" value="1"/>
</dbReference>
<feature type="region of interest" description="Disordered" evidence="1">
    <location>
        <begin position="396"/>
        <end position="427"/>
    </location>
</feature>
<dbReference type="InterPro" id="IPR026960">
    <property type="entry name" value="RVT-Znf"/>
</dbReference>
<organism evidence="3 4">
    <name type="scientific">Paspalum notatum var. saurae</name>
    <dbReference type="NCBI Taxonomy" id="547442"/>
    <lineage>
        <taxon>Eukaryota</taxon>
        <taxon>Viridiplantae</taxon>
        <taxon>Streptophyta</taxon>
        <taxon>Embryophyta</taxon>
        <taxon>Tracheophyta</taxon>
        <taxon>Spermatophyta</taxon>
        <taxon>Magnoliopsida</taxon>
        <taxon>Liliopsida</taxon>
        <taxon>Poales</taxon>
        <taxon>Poaceae</taxon>
        <taxon>PACMAD clade</taxon>
        <taxon>Panicoideae</taxon>
        <taxon>Andropogonodae</taxon>
        <taxon>Paspaleae</taxon>
        <taxon>Paspalinae</taxon>
        <taxon>Paspalum</taxon>
    </lineage>
</organism>
<protein>
    <recommendedName>
        <fullName evidence="2">Protein kinase domain-containing protein</fullName>
    </recommendedName>
</protein>
<feature type="region of interest" description="Disordered" evidence="1">
    <location>
        <begin position="474"/>
        <end position="508"/>
    </location>
</feature>
<keyword evidence="4" id="KW-1185">Reference proteome</keyword>
<dbReference type="GO" id="GO:0004672">
    <property type="term" value="F:protein kinase activity"/>
    <property type="evidence" value="ECO:0007669"/>
    <property type="project" value="InterPro"/>
</dbReference>
<dbReference type="Gene3D" id="3.30.200.20">
    <property type="entry name" value="Phosphorylase Kinase, domain 1"/>
    <property type="match status" value="1"/>
</dbReference>
<dbReference type="GO" id="GO:0005524">
    <property type="term" value="F:ATP binding"/>
    <property type="evidence" value="ECO:0007669"/>
    <property type="project" value="InterPro"/>
</dbReference>
<gene>
    <name evidence="3" type="ORF">U9M48_027291</name>
</gene>
<dbReference type="PROSITE" id="PS50011">
    <property type="entry name" value="PROTEIN_KINASE_DOM"/>
    <property type="match status" value="1"/>
</dbReference>
<dbReference type="InterPro" id="IPR000719">
    <property type="entry name" value="Prot_kinase_dom"/>
</dbReference>
<dbReference type="Pfam" id="PF00069">
    <property type="entry name" value="Pkinase"/>
    <property type="match status" value="1"/>
</dbReference>
<reference evidence="3 4" key="1">
    <citation type="submission" date="2024-02" db="EMBL/GenBank/DDBJ databases">
        <title>High-quality chromosome-scale genome assembly of Pensacola bahiagrass (Paspalum notatum Flugge var. saurae).</title>
        <authorList>
            <person name="Vega J.M."/>
            <person name="Podio M."/>
            <person name="Orjuela J."/>
            <person name="Siena L.A."/>
            <person name="Pessino S.C."/>
            <person name="Combes M.C."/>
            <person name="Mariac C."/>
            <person name="Albertini E."/>
            <person name="Pupilli F."/>
            <person name="Ortiz J.P.A."/>
            <person name="Leblanc O."/>
        </authorList>
    </citation>
    <scope>NUCLEOTIDE SEQUENCE [LARGE SCALE GENOMIC DNA]</scope>
    <source>
        <strain evidence="3">R1</strain>
        <tissue evidence="3">Leaf</tissue>
    </source>
</reference>
<sequence>MASFVWKSKAPPRVQFFGWLLTQDRLQSKSNLIKKGVVPNITCDVCGDALETASYIVFYCELARRHSSCPKSAIILYLLCTLQATMGPFKQYIQINMARDQDGSRPVMESLEKAVHDESVKPIKLPFQLFEKITGNFSDYITEGGFGKVYKGTLQNGTVAVKMLKETKNDQGYEDQYNELHCMMKTKHKNIVRFLGYSWVADTELRYGEANRGYMEDVNRRLLLCSEYLPKGSLDRYIQGLGLIVGLVSDLKPQNILLDDNMVPKITDFGLSRLFHEGQNEGYSVETRGTRFYIAPELARTNTFTTKTDIYALGVTIIDILVGFDKREKLVGSLAHGHCQVGGCKVNQVLEIWKEALEGHPRLKYQVQVCAQMAVRCLDLDPNDDTKCDYCTAATDKKNSHPSPISLPAVGQIREKDKLRPPEQRPDAIEIINILRETERGHPMGEDRGRGPLLLDIHPRVLCIPASKKKDGCAEDKKKKKKKKKEKENKSEAANSEDNNKKKKSLSSSSSLSSAAAAAEAITEDSCVLSLTNRSRHHIGFWVEEHPDISCSYYDGKKIVGPWSTRTVSLALRPQEFPPVSTQGMVKIHMVKMSPENANTEALKEIQRSRGNKGDEEVLIDAVVVCPLVGHVKIVEPVAHPIWTMDVHPVKPWILMGRPESVSIWDYKMQKQMQLGLQSMSGSARVTAVKFIPRTQETKEEQWIVIGDSSGVIRIISYDTNTVMKTIKNSSRSICSLAIHPEKPVLLSVDEGGVVNLMCWNESSFRFSHQLFIKHKKDKVFSKLQVRFYQMDSNTFVSVDPIGAMKLWEETTDSTAQPNTNNDIRPRTAYSRKPCNCPCGQFNYLCTNTDRPYVIDTDYSRAKIWNFRTKKTLHTFYCPRKIDGVSSISAAAWHPTLPLKVVASYPYTSCPAIWFCNHTNYRVQKIIEMPNQGDKIVEFGFIGTTSLVIRYMPNEKTVHYAVKIMDIDMAAIAYRH</sequence>
<dbReference type="InterPro" id="IPR011009">
    <property type="entry name" value="Kinase-like_dom_sf"/>
</dbReference>
<dbReference type="InterPro" id="IPR001680">
    <property type="entry name" value="WD40_rpt"/>
</dbReference>
<feature type="domain" description="Protein kinase" evidence="2">
    <location>
        <begin position="135"/>
        <end position="445"/>
    </location>
</feature>
<evidence type="ECO:0000313" key="3">
    <source>
        <dbReference type="EMBL" id="WVZ79747.1"/>
    </source>
</evidence>
<dbReference type="AlphaFoldDB" id="A0AAQ3TX09"/>
<evidence type="ECO:0000313" key="4">
    <source>
        <dbReference type="Proteomes" id="UP001341281"/>
    </source>
</evidence>
<dbReference type="InterPro" id="IPR015943">
    <property type="entry name" value="WD40/YVTN_repeat-like_dom_sf"/>
</dbReference>
<dbReference type="Gene3D" id="2.130.10.10">
    <property type="entry name" value="YVTN repeat-like/Quinoprotein amine dehydrogenase"/>
    <property type="match status" value="1"/>
</dbReference>
<accession>A0AAQ3TX09</accession>
<dbReference type="SUPFAM" id="SSF50978">
    <property type="entry name" value="WD40 repeat-like"/>
    <property type="match status" value="1"/>
</dbReference>
<evidence type="ECO:0000259" key="2">
    <source>
        <dbReference type="PROSITE" id="PS50011"/>
    </source>
</evidence>
<dbReference type="SMART" id="SM00220">
    <property type="entry name" value="S_TKc"/>
    <property type="match status" value="1"/>
</dbReference>
<dbReference type="SMART" id="SM00320">
    <property type="entry name" value="WD40"/>
    <property type="match status" value="3"/>
</dbReference>
<dbReference type="PANTHER" id="PTHR45707:SF80">
    <property type="entry name" value="PROTEIN KINASE DOMAIN-CONTAINING PROTEIN"/>
    <property type="match status" value="1"/>
</dbReference>
<dbReference type="InterPro" id="IPR036322">
    <property type="entry name" value="WD40_repeat_dom_sf"/>
</dbReference>
<dbReference type="InterPro" id="IPR001245">
    <property type="entry name" value="Ser-Thr/Tyr_kinase_cat_dom"/>
</dbReference>
<dbReference type="Gene3D" id="1.10.510.10">
    <property type="entry name" value="Transferase(Phosphotransferase) domain 1"/>
    <property type="match status" value="1"/>
</dbReference>
<dbReference type="EMBL" id="CP144750">
    <property type="protein sequence ID" value="WVZ79747.1"/>
    <property type="molecule type" value="Genomic_DNA"/>
</dbReference>
<feature type="compositionally biased region" description="Basic and acidic residues" evidence="1">
    <location>
        <begin position="413"/>
        <end position="427"/>
    </location>
</feature>
<evidence type="ECO:0000256" key="1">
    <source>
        <dbReference type="SAM" id="MobiDB-lite"/>
    </source>
</evidence>
<name>A0AAQ3TX09_PASNO</name>
<dbReference type="Proteomes" id="UP001341281">
    <property type="component" value="Chromosome 06"/>
</dbReference>
<proteinExistence type="predicted"/>
<dbReference type="SUPFAM" id="SSF56112">
    <property type="entry name" value="Protein kinase-like (PK-like)"/>
    <property type="match status" value="1"/>
</dbReference>
<dbReference type="Pfam" id="PF13966">
    <property type="entry name" value="zf-RVT"/>
    <property type="match status" value="1"/>
</dbReference>
<dbReference type="PANTHER" id="PTHR45707">
    <property type="entry name" value="C2 CALCIUM/LIPID-BINDING PLANT PHOSPHORIBOSYLTRANSFERASE FAMILY PROTEIN"/>
    <property type="match status" value="1"/>
</dbReference>